<evidence type="ECO:0000256" key="1">
    <source>
        <dbReference type="ARBA" id="ARBA00004567"/>
    </source>
</evidence>
<dbReference type="Gene3D" id="1.25.40.510">
    <property type="entry name" value="GLE1-like"/>
    <property type="match status" value="1"/>
</dbReference>
<evidence type="ECO:0000313" key="14">
    <source>
        <dbReference type="Proteomes" id="UP001205105"/>
    </source>
</evidence>
<feature type="compositionally biased region" description="Low complexity" evidence="12">
    <location>
        <begin position="125"/>
        <end position="137"/>
    </location>
</feature>
<gene>
    <name evidence="13" type="ORF">COHA_008755</name>
</gene>
<evidence type="ECO:0000256" key="10">
    <source>
        <dbReference type="ARBA" id="ARBA00029983"/>
    </source>
</evidence>
<dbReference type="GO" id="GO:0005737">
    <property type="term" value="C:cytoplasm"/>
    <property type="evidence" value="ECO:0007669"/>
    <property type="project" value="TreeGrafter"/>
</dbReference>
<evidence type="ECO:0000256" key="7">
    <source>
        <dbReference type="ARBA" id="ARBA00023132"/>
    </source>
</evidence>
<feature type="compositionally biased region" description="Low complexity" evidence="12">
    <location>
        <begin position="88"/>
        <end position="100"/>
    </location>
</feature>
<protein>
    <recommendedName>
        <fullName evidence="9">mRNA export factor GLE1</fullName>
    </recommendedName>
    <alternativeName>
        <fullName evidence="10">Nucleoporin GLE1</fullName>
    </alternativeName>
</protein>
<dbReference type="Proteomes" id="UP001205105">
    <property type="component" value="Unassembled WGS sequence"/>
</dbReference>
<keyword evidence="3" id="KW-0813">Transport</keyword>
<dbReference type="GO" id="GO:0031369">
    <property type="term" value="F:translation initiation factor binding"/>
    <property type="evidence" value="ECO:0007669"/>
    <property type="project" value="TreeGrafter"/>
</dbReference>
<dbReference type="Pfam" id="PF07817">
    <property type="entry name" value="GLE1"/>
    <property type="match status" value="1"/>
</dbReference>
<feature type="compositionally biased region" description="Basic and acidic residues" evidence="12">
    <location>
        <begin position="658"/>
        <end position="673"/>
    </location>
</feature>
<feature type="region of interest" description="Disordered" evidence="12">
    <location>
        <begin position="125"/>
        <end position="189"/>
    </location>
</feature>
<dbReference type="EMBL" id="JADXDR010000154">
    <property type="protein sequence ID" value="KAI7837388.1"/>
    <property type="molecule type" value="Genomic_DNA"/>
</dbReference>
<evidence type="ECO:0000256" key="5">
    <source>
        <dbReference type="ARBA" id="ARBA00022927"/>
    </source>
</evidence>
<organism evidence="13 14">
    <name type="scientific">Chlorella ohadii</name>
    <dbReference type="NCBI Taxonomy" id="2649997"/>
    <lineage>
        <taxon>Eukaryota</taxon>
        <taxon>Viridiplantae</taxon>
        <taxon>Chlorophyta</taxon>
        <taxon>core chlorophytes</taxon>
        <taxon>Trebouxiophyceae</taxon>
        <taxon>Chlorellales</taxon>
        <taxon>Chlorellaceae</taxon>
        <taxon>Chlorella clade</taxon>
        <taxon>Chlorella</taxon>
    </lineage>
</organism>
<evidence type="ECO:0000313" key="13">
    <source>
        <dbReference type="EMBL" id="KAI7837388.1"/>
    </source>
</evidence>
<evidence type="ECO:0000256" key="12">
    <source>
        <dbReference type="SAM" id="MobiDB-lite"/>
    </source>
</evidence>
<evidence type="ECO:0000256" key="3">
    <source>
        <dbReference type="ARBA" id="ARBA00022448"/>
    </source>
</evidence>
<dbReference type="InterPro" id="IPR038506">
    <property type="entry name" value="GLE1-like_sf"/>
</dbReference>
<keyword evidence="6" id="KW-0811">Translocation</keyword>
<keyword evidence="7" id="KW-0906">Nuclear pore complex</keyword>
<feature type="region of interest" description="Disordered" evidence="12">
    <location>
        <begin position="315"/>
        <end position="334"/>
    </location>
</feature>
<evidence type="ECO:0000256" key="2">
    <source>
        <dbReference type="ARBA" id="ARBA00011056"/>
    </source>
</evidence>
<evidence type="ECO:0000256" key="8">
    <source>
        <dbReference type="ARBA" id="ARBA00023242"/>
    </source>
</evidence>
<feature type="coiled-coil region" evidence="11">
    <location>
        <begin position="236"/>
        <end position="300"/>
    </location>
</feature>
<feature type="region of interest" description="Disordered" evidence="12">
    <location>
        <begin position="1"/>
        <end position="102"/>
    </location>
</feature>
<feature type="compositionally biased region" description="Low complexity" evidence="12">
    <location>
        <begin position="39"/>
        <end position="64"/>
    </location>
</feature>
<feature type="compositionally biased region" description="Low complexity" evidence="12">
    <location>
        <begin position="319"/>
        <end position="334"/>
    </location>
</feature>
<dbReference type="PANTHER" id="PTHR12960:SF0">
    <property type="entry name" value="MRNA EXPORT FACTOR GLE1"/>
    <property type="match status" value="1"/>
</dbReference>
<evidence type="ECO:0000256" key="9">
    <source>
        <dbReference type="ARBA" id="ARBA00026227"/>
    </source>
</evidence>
<keyword evidence="14" id="KW-1185">Reference proteome</keyword>
<feature type="compositionally biased region" description="Polar residues" evidence="12">
    <location>
        <begin position="154"/>
        <end position="163"/>
    </location>
</feature>
<evidence type="ECO:0000256" key="11">
    <source>
        <dbReference type="SAM" id="Coils"/>
    </source>
</evidence>
<comment type="caution">
    <text evidence="13">The sequence shown here is derived from an EMBL/GenBank/DDBJ whole genome shotgun (WGS) entry which is preliminary data.</text>
</comment>
<dbReference type="GO" id="GO:0015031">
    <property type="term" value="P:protein transport"/>
    <property type="evidence" value="ECO:0007669"/>
    <property type="project" value="UniProtKB-KW"/>
</dbReference>
<name>A0AAD5DJA8_9CHLO</name>
<reference evidence="13" key="1">
    <citation type="submission" date="2020-11" db="EMBL/GenBank/DDBJ databases">
        <title>Chlorella ohadii genome sequencing and assembly.</title>
        <authorList>
            <person name="Murik O."/>
            <person name="Treves H."/>
            <person name="Kedem I."/>
            <person name="Shotland Y."/>
            <person name="Kaplan A."/>
        </authorList>
    </citation>
    <scope>NUCLEOTIDE SEQUENCE</scope>
    <source>
        <strain evidence="13">1</strain>
    </source>
</reference>
<dbReference type="GO" id="GO:0016973">
    <property type="term" value="P:poly(A)+ mRNA export from nucleus"/>
    <property type="evidence" value="ECO:0007669"/>
    <property type="project" value="InterPro"/>
</dbReference>
<sequence length="673" mass="70012">MLAAASTPGSAGSAGRSALPATPVDLHSLPHLPSFSRLARSSSNASVGAGGSPAAAGARGGTTALTPSGGQAQQQHTPLFGSGRTGFSAPRSPGFGSAAAGSGGGIWPRAGSVVAAPGSGAAALDRRLGSSSRRLSAPTGYSESGMSDAPAPSFSLQAPSGLSSDDEDEVDSKAASRRRRSSTGAGAGVRPLAPAELALAEVTARLERQLRVQSQQKVAAFERAMLALEAAEAAALAAVEQQQEEAAAALAAAEAAAEQQRAAQRSQLLTGLRSQHQAKAQEGQRKVQQLEAAVRQQAEAAAAAAAAAAKADQDRRAAAEAAAHTEQQRAAAAAEQAAAADKAAADAAAAKAQQKKAAAAAAAAQASGLRIAPSAAEWEKQCAEALAAAHASVKPFVDDRAMRDKKRSIDKFVTLNVQQISATLEQVRLKANALVQFMGAQHGAQRTYALLTLANKLISQCEVQVTRLHSFAFPLGEVAVAVMASQPDMVPLLAARLHQVCPLTVPKYVVFKSGADEDGYLKQLGYRIRTDEDTGEVTKESTDEFVGRMQGYLMLYAAAMQSDNPQNPHGLGHAWELLARLLNALPANRVTATAVDAVLKVAGYRMHVVYRGQFAKLLQYISDQFLPALATSNDPDARAVYTRIQTYLKTRQFSSPPEGRDMPQFDSSSYDRA</sequence>
<dbReference type="PANTHER" id="PTHR12960">
    <property type="entry name" value="GLE-1-RELATED"/>
    <property type="match status" value="1"/>
</dbReference>
<comment type="similarity">
    <text evidence="2">Belongs to the GLE1 family.</text>
</comment>
<dbReference type="GO" id="GO:0044614">
    <property type="term" value="C:nuclear pore cytoplasmic filaments"/>
    <property type="evidence" value="ECO:0007669"/>
    <property type="project" value="TreeGrafter"/>
</dbReference>
<dbReference type="GO" id="GO:0005543">
    <property type="term" value="F:phospholipid binding"/>
    <property type="evidence" value="ECO:0007669"/>
    <property type="project" value="TreeGrafter"/>
</dbReference>
<accession>A0AAD5DJA8</accession>
<comment type="subcellular location">
    <subcellularLocation>
        <location evidence="1">Nucleus</location>
        <location evidence="1">Nuclear pore complex</location>
    </subcellularLocation>
</comment>
<proteinExistence type="inferred from homology"/>
<dbReference type="GO" id="GO:0000822">
    <property type="term" value="F:inositol hexakisphosphate binding"/>
    <property type="evidence" value="ECO:0007669"/>
    <property type="project" value="TreeGrafter"/>
</dbReference>
<feature type="region of interest" description="Disordered" evidence="12">
    <location>
        <begin position="652"/>
        <end position="673"/>
    </location>
</feature>
<dbReference type="AlphaFoldDB" id="A0AAD5DJA8"/>
<keyword evidence="11" id="KW-0175">Coiled coil</keyword>
<dbReference type="InterPro" id="IPR012476">
    <property type="entry name" value="GLE1"/>
</dbReference>
<evidence type="ECO:0000256" key="6">
    <source>
        <dbReference type="ARBA" id="ARBA00023010"/>
    </source>
</evidence>
<keyword evidence="8" id="KW-0539">Nucleus</keyword>
<keyword evidence="5" id="KW-0653">Protein transport</keyword>
<keyword evidence="4" id="KW-0509">mRNA transport</keyword>
<feature type="compositionally biased region" description="Low complexity" evidence="12">
    <location>
        <begin position="1"/>
        <end position="21"/>
    </location>
</feature>
<evidence type="ECO:0000256" key="4">
    <source>
        <dbReference type="ARBA" id="ARBA00022816"/>
    </source>
</evidence>
<feature type="compositionally biased region" description="Polar residues" evidence="12">
    <location>
        <begin position="65"/>
        <end position="77"/>
    </location>
</feature>